<comment type="caution">
    <text evidence="1">The sequence shown here is derived from an EMBL/GenBank/DDBJ whole genome shotgun (WGS) entry which is preliminary data.</text>
</comment>
<reference evidence="1 2" key="1">
    <citation type="submission" date="2020-08" db="EMBL/GenBank/DDBJ databases">
        <title>Genome public.</title>
        <authorList>
            <person name="Liu C."/>
            <person name="Sun Q."/>
        </authorList>
    </citation>
    <scope>NUCLEOTIDE SEQUENCE [LARGE SCALE GENOMIC DNA]</scope>
    <source>
        <strain evidence="1 2">3_YM_SP_D4_24.mj</strain>
    </source>
</reference>
<protein>
    <submittedName>
        <fullName evidence="1">Uncharacterized protein</fullName>
    </submittedName>
</protein>
<proteinExistence type="predicted"/>
<evidence type="ECO:0000313" key="2">
    <source>
        <dbReference type="Proteomes" id="UP000661649"/>
    </source>
</evidence>
<organism evidence="1 2">
    <name type="scientific">Blautia stercoris</name>
    <dbReference type="NCBI Taxonomy" id="871664"/>
    <lineage>
        <taxon>Bacteria</taxon>
        <taxon>Bacillati</taxon>
        <taxon>Bacillota</taxon>
        <taxon>Clostridia</taxon>
        <taxon>Lachnospirales</taxon>
        <taxon>Lachnospiraceae</taxon>
        <taxon>Blautia</taxon>
    </lineage>
</organism>
<gene>
    <name evidence="1" type="ORF">H8712_09650</name>
</gene>
<accession>A0ABR7PBW0</accession>
<keyword evidence="2" id="KW-1185">Reference proteome</keyword>
<dbReference type="EMBL" id="JACRTP010000003">
    <property type="protein sequence ID" value="MBC8628871.1"/>
    <property type="molecule type" value="Genomic_DNA"/>
</dbReference>
<dbReference type="Proteomes" id="UP000661649">
    <property type="component" value="Unassembled WGS sequence"/>
</dbReference>
<sequence length="90" mass="10541">MNGHRCTYKRQWNEDRINAAVEGIIRKFVKNSKFAREIRKQIGSSMDTSELDREYDGLKDMCIYVEHCDGTSASILKVKRKDSERGLFCY</sequence>
<evidence type="ECO:0000313" key="1">
    <source>
        <dbReference type="EMBL" id="MBC8628871.1"/>
    </source>
</evidence>
<name>A0ABR7PBW0_9FIRM</name>